<dbReference type="RefSeq" id="WP_158396952.1">
    <property type="nucleotide sequence ID" value="NZ_CP026548.1"/>
</dbReference>
<evidence type="ECO:0000256" key="1">
    <source>
        <dbReference type="ARBA" id="ARBA00023125"/>
    </source>
</evidence>
<dbReference type="GO" id="GO:0003677">
    <property type="term" value="F:DNA binding"/>
    <property type="evidence" value="ECO:0007669"/>
    <property type="project" value="UniProtKB-KW"/>
</dbReference>
<keyword evidence="1" id="KW-0238">DNA-binding</keyword>
<name>A0AAX1QK96_9FIRM</name>
<dbReference type="Gene3D" id="1.10.260.40">
    <property type="entry name" value="lambda repressor-like DNA-binding domains"/>
    <property type="match status" value="1"/>
</dbReference>
<dbReference type="CDD" id="cd00093">
    <property type="entry name" value="HTH_XRE"/>
    <property type="match status" value="1"/>
</dbReference>
<dbReference type="SUPFAM" id="SSF47413">
    <property type="entry name" value="lambda repressor-like DNA-binding domains"/>
    <property type="match status" value="1"/>
</dbReference>
<dbReference type="PROSITE" id="PS50943">
    <property type="entry name" value="HTH_CROC1"/>
    <property type="match status" value="1"/>
</dbReference>
<dbReference type="AlphaFoldDB" id="A0AAX1QK96"/>
<protein>
    <submittedName>
        <fullName evidence="3">XRE family transcriptional regulator</fullName>
    </submittedName>
</protein>
<dbReference type="SMART" id="SM00530">
    <property type="entry name" value="HTH_XRE"/>
    <property type="match status" value="1"/>
</dbReference>
<feature type="domain" description="HTH cro/C1-type" evidence="2">
    <location>
        <begin position="8"/>
        <end position="62"/>
    </location>
</feature>
<dbReference type="Pfam" id="PF01381">
    <property type="entry name" value="HTH_3"/>
    <property type="match status" value="1"/>
</dbReference>
<sequence>MTNFKISLAAARVNAGLTQKEAAEKLDVNIGTMQNWESGKTAPTVDKFIELCRLYNCPTSAVKY</sequence>
<organism evidence="3 4">
    <name type="scientific">Faecalibacterium prausnitzii</name>
    <dbReference type="NCBI Taxonomy" id="853"/>
    <lineage>
        <taxon>Bacteria</taxon>
        <taxon>Bacillati</taxon>
        <taxon>Bacillota</taxon>
        <taxon>Clostridia</taxon>
        <taxon>Eubacteriales</taxon>
        <taxon>Oscillospiraceae</taxon>
        <taxon>Faecalibacterium</taxon>
    </lineage>
</organism>
<evidence type="ECO:0000313" key="4">
    <source>
        <dbReference type="Proteomes" id="UP000250997"/>
    </source>
</evidence>
<proteinExistence type="predicted"/>
<evidence type="ECO:0000313" key="3">
    <source>
        <dbReference type="EMBL" id="RAW52694.1"/>
    </source>
</evidence>
<accession>A0AAX1QK96</accession>
<comment type="caution">
    <text evidence="3">The sequence shown here is derived from an EMBL/GenBank/DDBJ whole genome shotgun (WGS) entry which is preliminary data.</text>
</comment>
<dbReference type="Proteomes" id="UP000250997">
    <property type="component" value="Unassembled WGS sequence"/>
</dbReference>
<dbReference type="EMBL" id="PRLA01000001">
    <property type="protein sequence ID" value="RAW52694.1"/>
    <property type="molecule type" value="Genomic_DNA"/>
</dbReference>
<dbReference type="InterPro" id="IPR010982">
    <property type="entry name" value="Lambda_DNA-bd_dom_sf"/>
</dbReference>
<dbReference type="PANTHER" id="PTHR46558:SF13">
    <property type="entry name" value="HTH-TYPE TRANSCRIPTIONAL REGULATOR IMMR"/>
    <property type="match status" value="1"/>
</dbReference>
<evidence type="ECO:0000259" key="2">
    <source>
        <dbReference type="PROSITE" id="PS50943"/>
    </source>
</evidence>
<gene>
    <name evidence="3" type="ORF">C4N27_00660</name>
</gene>
<dbReference type="PANTHER" id="PTHR46558">
    <property type="entry name" value="TRACRIPTIONAL REGULATORY PROTEIN-RELATED-RELATED"/>
    <property type="match status" value="1"/>
</dbReference>
<dbReference type="InterPro" id="IPR001387">
    <property type="entry name" value="Cro/C1-type_HTH"/>
</dbReference>
<reference evidence="3 4" key="1">
    <citation type="submission" date="2018-02" db="EMBL/GenBank/DDBJ databases">
        <title>Complete genome sequencing of Faecalibacterium prausnitzii strains isolated from the human gut.</title>
        <authorList>
            <person name="Fitzgerald B.C."/>
            <person name="Shkoporov A.N."/>
            <person name="Ross P.R."/>
            <person name="Hill C."/>
        </authorList>
    </citation>
    <scope>NUCLEOTIDE SEQUENCE [LARGE SCALE GENOMIC DNA]</scope>
    <source>
        <strain evidence="3 4">APC942/18-1</strain>
    </source>
</reference>